<dbReference type="PANTHER" id="PTHR30537:SF74">
    <property type="entry name" value="HTH-TYPE TRANSCRIPTIONAL REGULATOR TRPI"/>
    <property type="match status" value="1"/>
</dbReference>
<dbReference type="InterPro" id="IPR000847">
    <property type="entry name" value="LysR_HTH_N"/>
</dbReference>
<evidence type="ECO:0000256" key="4">
    <source>
        <dbReference type="ARBA" id="ARBA00023163"/>
    </source>
</evidence>
<evidence type="ECO:0000313" key="6">
    <source>
        <dbReference type="EMBL" id="NYE81549.1"/>
    </source>
</evidence>
<keyword evidence="7" id="KW-1185">Reference proteome</keyword>
<comment type="similarity">
    <text evidence="1">Belongs to the LysR transcriptional regulatory family.</text>
</comment>
<evidence type="ECO:0000256" key="3">
    <source>
        <dbReference type="ARBA" id="ARBA00023125"/>
    </source>
</evidence>
<dbReference type="InterPro" id="IPR058163">
    <property type="entry name" value="LysR-type_TF_proteobact-type"/>
</dbReference>
<dbReference type="Gene3D" id="3.40.190.10">
    <property type="entry name" value="Periplasmic binding protein-like II"/>
    <property type="match status" value="2"/>
</dbReference>
<dbReference type="SUPFAM" id="SSF53850">
    <property type="entry name" value="Periplasmic binding protein-like II"/>
    <property type="match status" value="1"/>
</dbReference>
<dbReference type="EMBL" id="JACBYR010000001">
    <property type="protein sequence ID" value="NYE81549.1"/>
    <property type="molecule type" value="Genomic_DNA"/>
</dbReference>
<comment type="caution">
    <text evidence="6">The sequence shown here is derived from an EMBL/GenBank/DDBJ whole genome shotgun (WGS) entry which is preliminary data.</text>
</comment>
<evidence type="ECO:0000259" key="5">
    <source>
        <dbReference type="PROSITE" id="PS50931"/>
    </source>
</evidence>
<dbReference type="InterPro" id="IPR036388">
    <property type="entry name" value="WH-like_DNA-bd_sf"/>
</dbReference>
<dbReference type="InterPro" id="IPR005119">
    <property type="entry name" value="LysR_subst-bd"/>
</dbReference>
<dbReference type="Gene3D" id="1.10.10.10">
    <property type="entry name" value="Winged helix-like DNA-binding domain superfamily/Winged helix DNA-binding domain"/>
    <property type="match status" value="1"/>
</dbReference>
<feature type="domain" description="HTH lysR-type" evidence="5">
    <location>
        <begin position="18"/>
        <end position="75"/>
    </location>
</feature>
<dbReference type="GO" id="GO:0006351">
    <property type="term" value="P:DNA-templated transcription"/>
    <property type="evidence" value="ECO:0007669"/>
    <property type="project" value="TreeGrafter"/>
</dbReference>
<dbReference type="SUPFAM" id="SSF46785">
    <property type="entry name" value="Winged helix' DNA-binding domain"/>
    <property type="match status" value="1"/>
</dbReference>
<keyword evidence="2" id="KW-0805">Transcription regulation</keyword>
<dbReference type="PRINTS" id="PR00039">
    <property type="entry name" value="HTHLYSR"/>
</dbReference>
<organism evidence="6 7">
    <name type="scientific">Pigmentiphaga litoralis</name>
    <dbReference type="NCBI Taxonomy" id="516702"/>
    <lineage>
        <taxon>Bacteria</taxon>
        <taxon>Pseudomonadati</taxon>
        <taxon>Pseudomonadota</taxon>
        <taxon>Betaproteobacteria</taxon>
        <taxon>Burkholderiales</taxon>
        <taxon>Alcaligenaceae</taxon>
        <taxon>Pigmentiphaga</taxon>
    </lineage>
</organism>
<evidence type="ECO:0000256" key="1">
    <source>
        <dbReference type="ARBA" id="ARBA00009437"/>
    </source>
</evidence>
<dbReference type="CDD" id="cd08432">
    <property type="entry name" value="PBP2_GcdR_TrpI_HvrB_AmpR_like"/>
    <property type="match status" value="1"/>
</dbReference>
<evidence type="ECO:0000313" key="7">
    <source>
        <dbReference type="Proteomes" id="UP000542125"/>
    </source>
</evidence>
<proteinExistence type="inferred from homology"/>
<dbReference type="Pfam" id="PF03466">
    <property type="entry name" value="LysR_substrate"/>
    <property type="match status" value="1"/>
</dbReference>
<dbReference type="InterPro" id="IPR036390">
    <property type="entry name" value="WH_DNA-bd_sf"/>
</dbReference>
<dbReference type="Proteomes" id="UP000542125">
    <property type="component" value="Unassembled WGS sequence"/>
</dbReference>
<dbReference type="PANTHER" id="PTHR30537">
    <property type="entry name" value="HTH-TYPE TRANSCRIPTIONAL REGULATOR"/>
    <property type="match status" value="1"/>
</dbReference>
<accession>A0A7Y9IRB1</accession>
<dbReference type="RefSeq" id="WP_257022238.1">
    <property type="nucleotide sequence ID" value="NZ_JACBYR010000001.1"/>
</dbReference>
<sequence length="324" mass="36245">MTSHTPRAPSHSLNLNQLPLNHLRSFLVIGRHQSLMRAAEDMHLTASALSHQLSALEERLGAKLFLRHGRGLAFTDVGRRLHARVETCLAELDEALQEAARPAPERDLVVSALHTFATRWLLPRFTRFPAQVANTEIRISRIDTNFDHDNVDCAVFYGDGCWPGLTAEFLQDEYLMLVCDPSVRARHTLDHYADVLHHDLLAAKARPEDWTLWCAAAGITRDPSQRQLTLESRNLVIEAAESGLGLAVVDPRMVAKELAAGRLVSPWDLRVQGPGAYYLVYPDDRPLSSKAMAFRAWLIDEFRNDIDALHNDVDAHHNDPGAPA</sequence>
<keyword evidence="4" id="KW-0804">Transcription</keyword>
<dbReference type="Pfam" id="PF00126">
    <property type="entry name" value="HTH_1"/>
    <property type="match status" value="1"/>
</dbReference>
<dbReference type="AlphaFoldDB" id="A0A7Y9IRB1"/>
<gene>
    <name evidence="6" type="ORF">FHW18_000820</name>
</gene>
<dbReference type="GO" id="GO:0043565">
    <property type="term" value="F:sequence-specific DNA binding"/>
    <property type="evidence" value="ECO:0007669"/>
    <property type="project" value="TreeGrafter"/>
</dbReference>
<name>A0A7Y9IRB1_9BURK</name>
<protein>
    <submittedName>
        <fullName evidence="6">LysR family glycine cleavage system transcriptional activator</fullName>
    </submittedName>
</protein>
<dbReference type="FunFam" id="1.10.10.10:FF:000001">
    <property type="entry name" value="LysR family transcriptional regulator"/>
    <property type="match status" value="1"/>
</dbReference>
<dbReference type="GO" id="GO:0003700">
    <property type="term" value="F:DNA-binding transcription factor activity"/>
    <property type="evidence" value="ECO:0007669"/>
    <property type="project" value="InterPro"/>
</dbReference>
<keyword evidence="3" id="KW-0238">DNA-binding</keyword>
<dbReference type="PROSITE" id="PS50931">
    <property type="entry name" value="HTH_LYSR"/>
    <property type="match status" value="1"/>
</dbReference>
<evidence type="ECO:0000256" key="2">
    <source>
        <dbReference type="ARBA" id="ARBA00023015"/>
    </source>
</evidence>
<reference evidence="6 7" key="1">
    <citation type="submission" date="2020-07" db="EMBL/GenBank/DDBJ databases">
        <title>Genomic Encyclopedia of Type Strains, Phase IV (KMG-V): Genome sequencing to study the core and pangenomes of soil and plant-associated prokaryotes.</title>
        <authorList>
            <person name="Whitman W."/>
        </authorList>
    </citation>
    <scope>NUCLEOTIDE SEQUENCE [LARGE SCALE GENOMIC DNA]</scope>
    <source>
        <strain evidence="6 7">SAS40</strain>
    </source>
</reference>